<accession>A0A7K4BYQ4</accession>
<dbReference type="EMBL" id="JAAZKV010000009">
    <property type="protein sequence ID" value="NMA44386.1"/>
    <property type="molecule type" value="Genomic_DNA"/>
</dbReference>
<dbReference type="SUPFAM" id="SSF54001">
    <property type="entry name" value="Cysteine proteinases"/>
    <property type="match status" value="1"/>
</dbReference>
<dbReference type="Proteomes" id="UP000526302">
    <property type="component" value="Unassembled WGS sequence"/>
</dbReference>
<feature type="domain" description="Transglutaminase-like" evidence="2">
    <location>
        <begin position="207"/>
        <end position="268"/>
    </location>
</feature>
<dbReference type="InterPro" id="IPR002931">
    <property type="entry name" value="Transglutaminase-like"/>
</dbReference>
<dbReference type="AlphaFoldDB" id="A0A7K4BYQ4"/>
<evidence type="ECO:0000259" key="2">
    <source>
        <dbReference type="SMART" id="SM00460"/>
    </source>
</evidence>
<evidence type="ECO:0000313" key="3">
    <source>
        <dbReference type="EMBL" id="NMA44386.1"/>
    </source>
</evidence>
<dbReference type="SMART" id="SM00460">
    <property type="entry name" value="TGc"/>
    <property type="match status" value="1"/>
</dbReference>
<reference evidence="3 4" key="1">
    <citation type="journal article" date="2020" name="Biotechnol. Biofuels">
        <title>New insights from the biogas microbiome by comprehensive genome-resolved metagenomics of nearly 1600 species originating from multiple anaerobic digesters.</title>
        <authorList>
            <person name="Campanaro S."/>
            <person name="Treu L."/>
            <person name="Rodriguez-R L.M."/>
            <person name="Kovalovszki A."/>
            <person name="Ziels R.M."/>
            <person name="Maus I."/>
            <person name="Zhu X."/>
            <person name="Kougias P.G."/>
            <person name="Basile A."/>
            <person name="Luo G."/>
            <person name="Schluter A."/>
            <person name="Konstantinidis K.T."/>
            <person name="Angelidaki I."/>
        </authorList>
    </citation>
    <scope>NUCLEOTIDE SEQUENCE [LARGE SCALE GENOMIC DNA]</scope>
    <source>
        <strain evidence="3">AS22ysBPME_79</strain>
    </source>
</reference>
<dbReference type="InterPro" id="IPR038765">
    <property type="entry name" value="Papain-like_cys_pep_sf"/>
</dbReference>
<keyword evidence="1" id="KW-0472">Membrane</keyword>
<organism evidence="3 4">
    <name type="scientific">Candidatus Iainarchaeum sp</name>
    <dbReference type="NCBI Taxonomy" id="3101447"/>
    <lineage>
        <taxon>Archaea</taxon>
        <taxon>Candidatus Iainarchaeota</taxon>
        <taxon>Candidatus Iainarchaeia</taxon>
        <taxon>Candidatus Iainarchaeales</taxon>
        <taxon>Candidatus Iainarchaeaceae</taxon>
        <taxon>Candidatus Iainarchaeum</taxon>
    </lineage>
</organism>
<dbReference type="Pfam" id="PF01841">
    <property type="entry name" value="Transglut_core"/>
    <property type="match status" value="1"/>
</dbReference>
<protein>
    <submittedName>
        <fullName evidence="3">Transglutaminase domain-containing protein</fullName>
    </submittedName>
</protein>
<sequence>MKPLYKLFGALIILNLLITTIHAETISEEIHPTTISEMTAQVIMGGNGKINELKEGEEVKLQILTFQNNPNQKIVEIQEELTINDKKIKPTYSYDEFDNKYVNFIITENGKFVYEIKAIIETKTEIQEIEDYEIKNFEEKIANFTTNSEKIESNSLEITTLAKNKLTQKSFLESINKTITWVNDYVEYAKGDEFKTYYLLQKSSIETLLEKKGVCDEFANLATAMLRANNIPTKIIIGITFDGKEWGNHAWIETYHPKIGWIPNDPTFRESGFVDATHIKIGAFKDITQSLAKATRPTTTNITLQTQILPKVEILEKKYFEEVEIKIKNTELKTNQWNELKLEITNKTNKTINTPLNLKENYKEILMQEKNKSILLKPYEKKEVTFKLYPTIELQSNEIAKGKLTFNTLSAPIIQEITIKKGDKIHEGTIIINDITPITTQKEILIDITATNYNNNKGTIDINANNNNKNYYWSEEIAPFAKQNFRKTIDNNNSKVQILVETKNQKIEQTFYPTMQKISIKEEQKETTVIQKIEPTKDTPQNLLETLTNSPILILFAILPAIAIIIIGILLTKKQYI</sequence>
<dbReference type="PANTHER" id="PTHR33490">
    <property type="entry name" value="BLR5614 PROTEIN-RELATED"/>
    <property type="match status" value="1"/>
</dbReference>
<evidence type="ECO:0000256" key="1">
    <source>
        <dbReference type="SAM" id="Phobius"/>
    </source>
</evidence>
<dbReference type="Gene3D" id="3.10.620.30">
    <property type="match status" value="1"/>
</dbReference>
<comment type="caution">
    <text evidence="3">The sequence shown here is derived from an EMBL/GenBank/DDBJ whole genome shotgun (WGS) entry which is preliminary data.</text>
</comment>
<name>A0A7K4BYQ4_9ARCH</name>
<proteinExistence type="predicted"/>
<keyword evidence="1" id="KW-1133">Transmembrane helix</keyword>
<evidence type="ECO:0000313" key="4">
    <source>
        <dbReference type="Proteomes" id="UP000526302"/>
    </source>
</evidence>
<keyword evidence="1" id="KW-0812">Transmembrane</keyword>
<feature type="transmembrane region" description="Helical" evidence="1">
    <location>
        <begin position="552"/>
        <end position="571"/>
    </location>
</feature>
<gene>
    <name evidence="3" type="ORF">GX950_01055</name>
</gene>